<proteinExistence type="predicted"/>
<feature type="non-terminal residue" evidence="1">
    <location>
        <position position="30"/>
    </location>
</feature>
<evidence type="ECO:0000313" key="2">
    <source>
        <dbReference type="Proteomes" id="UP000265520"/>
    </source>
</evidence>
<dbReference type="EMBL" id="LXQA010643716">
    <property type="protein sequence ID" value="MCI63794.1"/>
    <property type="molecule type" value="Genomic_DNA"/>
</dbReference>
<accession>A0A392TSX7</accession>
<protein>
    <submittedName>
        <fullName evidence="1">Uncharacterized protein</fullName>
    </submittedName>
</protein>
<sequence>MKPDVATTGDDDDGVKSQSVCCIVLVAFLL</sequence>
<name>A0A392TSX7_9FABA</name>
<reference evidence="1 2" key="1">
    <citation type="journal article" date="2018" name="Front. Plant Sci.">
        <title>Red Clover (Trifolium pratense) and Zigzag Clover (T. medium) - A Picture of Genomic Similarities and Differences.</title>
        <authorList>
            <person name="Dluhosova J."/>
            <person name="Istvanek J."/>
            <person name="Nedelnik J."/>
            <person name="Repkova J."/>
        </authorList>
    </citation>
    <scope>NUCLEOTIDE SEQUENCE [LARGE SCALE GENOMIC DNA]</scope>
    <source>
        <strain evidence="2">cv. 10/8</strain>
        <tissue evidence="1">Leaf</tissue>
    </source>
</reference>
<keyword evidence="2" id="KW-1185">Reference proteome</keyword>
<comment type="caution">
    <text evidence="1">The sequence shown here is derived from an EMBL/GenBank/DDBJ whole genome shotgun (WGS) entry which is preliminary data.</text>
</comment>
<evidence type="ECO:0000313" key="1">
    <source>
        <dbReference type="EMBL" id="MCI63794.1"/>
    </source>
</evidence>
<organism evidence="1 2">
    <name type="scientific">Trifolium medium</name>
    <dbReference type="NCBI Taxonomy" id="97028"/>
    <lineage>
        <taxon>Eukaryota</taxon>
        <taxon>Viridiplantae</taxon>
        <taxon>Streptophyta</taxon>
        <taxon>Embryophyta</taxon>
        <taxon>Tracheophyta</taxon>
        <taxon>Spermatophyta</taxon>
        <taxon>Magnoliopsida</taxon>
        <taxon>eudicotyledons</taxon>
        <taxon>Gunneridae</taxon>
        <taxon>Pentapetalae</taxon>
        <taxon>rosids</taxon>
        <taxon>fabids</taxon>
        <taxon>Fabales</taxon>
        <taxon>Fabaceae</taxon>
        <taxon>Papilionoideae</taxon>
        <taxon>50 kb inversion clade</taxon>
        <taxon>NPAAA clade</taxon>
        <taxon>Hologalegina</taxon>
        <taxon>IRL clade</taxon>
        <taxon>Trifolieae</taxon>
        <taxon>Trifolium</taxon>
    </lineage>
</organism>
<dbReference type="Proteomes" id="UP000265520">
    <property type="component" value="Unassembled WGS sequence"/>
</dbReference>
<dbReference type="AlphaFoldDB" id="A0A392TSX7"/>